<proteinExistence type="predicted"/>
<dbReference type="Proteomes" id="UP001295740">
    <property type="component" value="Unassembled WGS sequence"/>
</dbReference>
<gene>
    <name evidence="1" type="ORF">KHLLAP_LOCUS11612</name>
</gene>
<evidence type="ECO:0000313" key="1">
    <source>
        <dbReference type="EMBL" id="CAJ2511144.1"/>
    </source>
</evidence>
<name>A0AAI8VV00_9PEZI</name>
<organism evidence="1 2">
    <name type="scientific">Anthostomella pinea</name>
    <dbReference type="NCBI Taxonomy" id="933095"/>
    <lineage>
        <taxon>Eukaryota</taxon>
        <taxon>Fungi</taxon>
        <taxon>Dikarya</taxon>
        <taxon>Ascomycota</taxon>
        <taxon>Pezizomycotina</taxon>
        <taxon>Sordariomycetes</taxon>
        <taxon>Xylariomycetidae</taxon>
        <taxon>Xylariales</taxon>
        <taxon>Xylariaceae</taxon>
        <taxon>Anthostomella</taxon>
    </lineage>
</organism>
<evidence type="ECO:0000313" key="2">
    <source>
        <dbReference type="Proteomes" id="UP001295740"/>
    </source>
</evidence>
<protein>
    <submittedName>
        <fullName evidence="1">Uu.00g067690.m01.CDS01</fullName>
    </submittedName>
</protein>
<dbReference type="EMBL" id="CAUWAG010000018">
    <property type="protein sequence ID" value="CAJ2511144.1"/>
    <property type="molecule type" value="Genomic_DNA"/>
</dbReference>
<accession>A0AAI8VV00</accession>
<sequence>MTWCFPCVTFGKTYHRLHKSGILTDTILRIDRYLPLAPLRLLLRRSPLNPHLDAASEYAREVQLLGYLSRYIALSFRYGCCSHVQQEREAAHREPMPSAGGDAQKCN</sequence>
<comment type="caution">
    <text evidence="1">The sequence shown here is derived from an EMBL/GenBank/DDBJ whole genome shotgun (WGS) entry which is preliminary data.</text>
</comment>
<reference evidence="1" key="1">
    <citation type="submission" date="2023-10" db="EMBL/GenBank/DDBJ databases">
        <authorList>
            <person name="Hackl T."/>
        </authorList>
    </citation>
    <scope>NUCLEOTIDE SEQUENCE</scope>
</reference>
<keyword evidence="2" id="KW-1185">Reference proteome</keyword>
<dbReference type="AlphaFoldDB" id="A0AAI8VV00"/>